<dbReference type="GeneID" id="111175972"/>
<dbReference type="Gene3D" id="2.40.15.10">
    <property type="entry name" value="TCL1/MTCP1"/>
    <property type="match status" value="2"/>
</dbReference>
<dbReference type="PANTHER" id="PTHR14060">
    <property type="entry name" value="PROTEIN P13 MTCP-1"/>
    <property type="match status" value="1"/>
</dbReference>
<protein>
    <submittedName>
        <fullName evidence="3">T-cell leukemia/lymphoma protein 1B</fullName>
    </submittedName>
</protein>
<name>A0A2Y9NF68_DELLE</name>
<sequence>MEAEASPPLGSPPCCLCFRRPGIYEDENGRTWVTVALRISPSHRAWGRGSPGSTVSRSGCGILKACPSTSGLGSPPAGPGDPGPWLCVCSSTIPDVPPPLWSLQHEIIVTVHVWQIPVHPQMPRSPSHLLVLGLPPKWELYPGRRYQATDSRLWEIVDHGQESAWWPR</sequence>
<dbReference type="AlphaFoldDB" id="A0A2Y9NF68"/>
<dbReference type="InterPro" id="IPR004832">
    <property type="entry name" value="TCL1_MTCP1"/>
</dbReference>
<comment type="similarity">
    <text evidence="1">Belongs to the TCL1 family.</text>
</comment>
<reference evidence="3" key="1">
    <citation type="submission" date="2025-08" db="UniProtKB">
        <authorList>
            <consortium name="RefSeq"/>
        </authorList>
    </citation>
    <scope>IDENTIFICATION</scope>
    <source>
        <tissue evidence="3">Blood</tissue>
    </source>
</reference>
<gene>
    <name evidence="3" type="primary">TCL1B</name>
</gene>
<accession>A0A2Y9NF68</accession>
<dbReference type="SUPFAM" id="SSF50904">
    <property type="entry name" value="Oncogene products"/>
    <property type="match status" value="2"/>
</dbReference>
<dbReference type="Proteomes" id="UP000248483">
    <property type="component" value="Unplaced"/>
</dbReference>
<dbReference type="KEGG" id="dle:111175972"/>
<evidence type="ECO:0000313" key="2">
    <source>
        <dbReference type="Proteomes" id="UP000248483"/>
    </source>
</evidence>
<evidence type="ECO:0000313" key="3">
    <source>
        <dbReference type="RefSeq" id="XP_022431591.1"/>
    </source>
</evidence>
<dbReference type="RefSeq" id="XP_022431591.1">
    <property type="nucleotide sequence ID" value="XM_022575883.2"/>
</dbReference>
<dbReference type="STRING" id="9749.A0A2Y9NF68"/>
<dbReference type="PANTHER" id="PTHR14060:SF2">
    <property type="entry name" value="T-CELL LEUKEMIA_LYMPHOMA PROTEIN 1B"/>
    <property type="match status" value="1"/>
</dbReference>
<evidence type="ECO:0000256" key="1">
    <source>
        <dbReference type="ARBA" id="ARBA00006399"/>
    </source>
</evidence>
<organism evidence="2 3">
    <name type="scientific">Delphinapterus leucas</name>
    <name type="common">Beluga whale</name>
    <dbReference type="NCBI Taxonomy" id="9749"/>
    <lineage>
        <taxon>Eukaryota</taxon>
        <taxon>Metazoa</taxon>
        <taxon>Chordata</taxon>
        <taxon>Craniata</taxon>
        <taxon>Vertebrata</taxon>
        <taxon>Euteleostomi</taxon>
        <taxon>Mammalia</taxon>
        <taxon>Eutheria</taxon>
        <taxon>Laurasiatheria</taxon>
        <taxon>Artiodactyla</taxon>
        <taxon>Whippomorpha</taxon>
        <taxon>Cetacea</taxon>
        <taxon>Odontoceti</taxon>
        <taxon>Monodontidae</taxon>
        <taxon>Delphinapterus</taxon>
    </lineage>
</organism>
<keyword evidence="2" id="KW-1185">Reference proteome</keyword>
<dbReference type="CTD" id="9623"/>
<dbReference type="GO" id="GO:0043539">
    <property type="term" value="F:protein serine/threonine kinase activator activity"/>
    <property type="evidence" value="ECO:0007669"/>
    <property type="project" value="InterPro"/>
</dbReference>
<dbReference type="InParanoid" id="A0A2Y9NF68"/>
<dbReference type="Pfam" id="PF01840">
    <property type="entry name" value="TCL1_MTCP1"/>
    <property type="match status" value="1"/>
</dbReference>
<dbReference type="InterPro" id="IPR036672">
    <property type="entry name" value="TCL1_MTCP1_sf"/>
</dbReference>
<proteinExistence type="inferred from homology"/>